<feature type="compositionally biased region" description="Polar residues" evidence="1">
    <location>
        <begin position="280"/>
        <end position="289"/>
    </location>
</feature>
<dbReference type="OrthoDB" id="1746406at2759"/>
<gene>
    <name evidence="2" type="ORF">CMV_013865</name>
</gene>
<comment type="caution">
    <text evidence="2">The sequence shown here is derived from an EMBL/GenBank/DDBJ whole genome shotgun (WGS) entry which is preliminary data.</text>
</comment>
<sequence length="405" mass="45847">MMHKFNLEDHHWLNMMYKIRHKWSTAFTKDSFTAEFKASSRSESTNHVLNNIADTTISLTNFVIKYESVLAGMRSSEFNEDFRCKQGAPQRAVKKSGILGHAAQVYTCKIFKLFEYEFLNSLAIEWKQVDCQDTIDVFEEAKKGMMAYEQDNHSSSNAKEAEIVWRNSMLRIANTIISKSQGDDSLKSICQKILLGLDEKIERESSKLGSNANLEENEVVEHNTADEMLGLSNHVSVLNPPCVRSKGLRKDRLKGHFEKRKAKSSKDASSSRKAKKQVSKENSNVSFGGSYNPAIYQPPNLYSHLGFTSDNAHGESYMSWTNHSQEMGCVNVPFTTMLQGSNVITQLSQNPTTYIPSQINSLMYSSKQLNSTHIQENSKVGAIQESLDKRVPKVRRPRMSCSQEL</sequence>
<evidence type="ECO:0000313" key="2">
    <source>
        <dbReference type="EMBL" id="KAF3961529.1"/>
    </source>
</evidence>
<evidence type="ECO:0000313" key="3">
    <source>
        <dbReference type="Proteomes" id="UP000737018"/>
    </source>
</evidence>
<proteinExistence type="predicted"/>
<evidence type="ECO:0000256" key="1">
    <source>
        <dbReference type="SAM" id="MobiDB-lite"/>
    </source>
</evidence>
<evidence type="ECO:0008006" key="4">
    <source>
        <dbReference type="Google" id="ProtNLM"/>
    </source>
</evidence>
<protein>
    <recommendedName>
        <fullName evidence="4">Protein FAR1-RELATED SEQUENCE</fullName>
    </recommendedName>
</protein>
<dbReference type="AlphaFoldDB" id="A0A8J4VUG7"/>
<organism evidence="2 3">
    <name type="scientific">Castanea mollissima</name>
    <name type="common">Chinese chestnut</name>
    <dbReference type="NCBI Taxonomy" id="60419"/>
    <lineage>
        <taxon>Eukaryota</taxon>
        <taxon>Viridiplantae</taxon>
        <taxon>Streptophyta</taxon>
        <taxon>Embryophyta</taxon>
        <taxon>Tracheophyta</taxon>
        <taxon>Spermatophyta</taxon>
        <taxon>Magnoliopsida</taxon>
        <taxon>eudicotyledons</taxon>
        <taxon>Gunneridae</taxon>
        <taxon>Pentapetalae</taxon>
        <taxon>rosids</taxon>
        <taxon>fabids</taxon>
        <taxon>Fagales</taxon>
        <taxon>Fagaceae</taxon>
        <taxon>Castanea</taxon>
    </lineage>
</organism>
<dbReference type="Proteomes" id="UP000737018">
    <property type="component" value="Unassembled WGS sequence"/>
</dbReference>
<accession>A0A8J4VUG7</accession>
<dbReference type="PANTHER" id="PTHR47718:SF17">
    <property type="entry name" value="PROTEIN FAR1-RELATED SEQUENCE 5-LIKE"/>
    <property type="match status" value="1"/>
</dbReference>
<reference evidence="2" key="1">
    <citation type="submission" date="2020-03" db="EMBL/GenBank/DDBJ databases">
        <title>Castanea mollissima Vanexum genome sequencing.</title>
        <authorList>
            <person name="Staton M."/>
        </authorList>
    </citation>
    <scope>NUCLEOTIDE SEQUENCE</scope>
    <source>
        <tissue evidence="2">Leaf</tissue>
    </source>
</reference>
<name>A0A8J4VUG7_9ROSI</name>
<dbReference type="PANTHER" id="PTHR47718">
    <property type="entry name" value="OS01G0519700 PROTEIN"/>
    <property type="match status" value="1"/>
</dbReference>
<feature type="region of interest" description="Disordered" evidence="1">
    <location>
        <begin position="248"/>
        <end position="290"/>
    </location>
</feature>
<dbReference type="EMBL" id="JRKL02001882">
    <property type="protein sequence ID" value="KAF3961529.1"/>
    <property type="molecule type" value="Genomic_DNA"/>
</dbReference>
<keyword evidence="3" id="KW-1185">Reference proteome</keyword>